<feature type="transmembrane region" description="Helical" evidence="9">
    <location>
        <begin position="366"/>
        <end position="389"/>
    </location>
</feature>
<dbReference type="InterPro" id="IPR050360">
    <property type="entry name" value="MFS_Sugar_Transporters"/>
</dbReference>
<evidence type="ECO:0000313" key="11">
    <source>
        <dbReference type="EMBL" id="CRG89086.1"/>
    </source>
</evidence>
<keyword evidence="3 7" id="KW-0813">Transport</keyword>
<reference evidence="11 12" key="1">
    <citation type="submission" date="2015-04" db="EMBL/GenBank/DDBJ databases">
        <authorList>
            <person name="Syromyatnikov M.Y."/>
            <person name="Popov V.N."/>
        </authorList>
    </citation>
    <scope>NUCLEOTIDE SEQUENCE [LARGE SCALE GENOMIC DNA]</scope>
    <source>
        <strain evidence="11">WF-38-12</strain>
    </source>
</reference>
<evidence type="ECO:0000313" key="12">
    <source>
        <dbReference type="Proteomes" id="UP000054383"/>
    </source>
</evidence>
<dbReference type="InterPro" id="IPR003663">
    <property type="entry name" value="Sugar/inositol_transpt"/>
</dbReference>
<dbReference type="InterPro" id="IPR005828">
    <property type="entry name" value="MFS_sugar_transport-like"/>
</dbReference>
<feature type="transmembrane region" description="Helical" evidence="9">
    <location>
        <begin position="431"/>
        <end position="450"/>
    </location>
</feature>
<feature type="transmembrane region" description="Helical" evidence="9">
    <location>
        <begin position="146"/>
        <end position="167"/>
    </location>
</feature>
<evidence type="ECO:0000259" key="10">
    <source>
        <dbReference type="PROSITE" id="PS50850"/>
    </source>
</evidence>
<feature type="transmembrane region" description="Helical" evidence="9">
    <location>
        <begin position="52"/>
        <end position="74"/>
    </location>
</feature>
<dbReference type="PROSITE" id="PS50850">
    <property type="entry name" value="MFS"/>
    <property type="match status" value="1"/>
</dbReference>
<keyword evidence="5 9" id="KW-1133">Transmembrane helix</keyword>
<dbReference type="AlphaFoldDB" id="A0A0U1M1V0"/>
<feature type="region of interest" description="Disordered" evidence="8">
    <location>
        <begin position="468"/>
        <end position="493"/>
    </location>
</feature>
<dbReference type="GO" id="GO:0016020">
    <property type="term" value="C:membrane"/>
    <property type="evidence" value="ECO:0007669"/>
    <property type="project" value="UniProtKB-SubCell"/>
</dbReference>
<evidence type="ECO:0000256" key="6">
    <source>
        <dbReference type="ARBA" id="ARBA00023136"/>
    </source>
</evidence>
<dbReference type="OrthoDB" id="6612291at2759"/>
<evidence type="ECO:0000256" key="8">
    <source>
        <dbReference type="SAM" id="MobiDB-lite"/>
    </source>
</evidence>
<dbReference type="PROSITE" id="PS00217">
    <property type="entry name" value="SUGAR_TRANSPORT_2"/>
    <property type="match status" value="1"/>
</dbReference>
<dbReference type="OMA" id="WAAFLNW"/>
<feature type="transmembrane region" description="Helical" evidence="9">
    <location>
        <begin position="332"/>
        <end position="354"/>
    </location>
</feature>
<evidence type="ECO:0000256" key="2">
    <source>
        <dbReference type="ARBA" id="ARBA00010992"/>
    </source>
</evidence>
<dbReference type="InterPro" id="IPR020846">
    <property type="entry name" value="MFS_dom"/>
</dbReference>
<proteinExistence type="inferred from homology"/>
<keyword evidence="6 9" id="KW-0472">Membrane</keyword>
<feature type="domain" description="Major facilitator superfamily (MFS) profile" evidence="10">
    <location>
        <begin position="9"/>
        <end position="454"/>
    </location>
</feature>
<accession>A0A0U1M1V0</accession>
<comment type="subcellular location">
    <subcellularLocation>
        <location evidence="1">Membrane</location>
        <topology evidence="1">Multi-pass membrane protein</topology>
    </subcellularLocation>
</comment>
<evidence type="ECO:0000256" key="4">
    <source>
        <dbReference type="ARBA" id="ARBA00022692"/>
    </source>
</evidence>
<dbReference type="PRINTS" id="PR00171">
    <property type="entry name" value="SUGRTRNSPORT"/>
</dbReference>
<protein>
    <submittedName>
        <fullName evidence="11">Quinate permease</fullName>
    </submittedName>
</protein>
<name>A0A0U1M1V0_TALIS</name>
<dbReference type="PANTHER" id="PTHR48022">
    <property type="entry name" value="PLASTIDIC GLUCOSE TRANSPORTER 4"/>
    <property type="match status" value="1"/>
</dbReference>
<dbReference type="FunFam" id="1.20.1250.20:FF:000134">
    <property type="entry name" value="MFS sugar transporter protein"/>
    <property type="match status" value="1"/>
</dbReference>
<dbReference type="Pfam" id="PF00083">
    <property type="entry name" value="Sugar_tr"/>
    <property type="match status" value="1"/>
</dbReference>
<sequence>MAFSNDYLMIYIVALGSFTYGFNNSVIGSVLGLSSFLEYFEIHNNSSKSNSIIGATSGLFAGGGAIGALISAWLANKAGRVRALQVTCIICIVSAAIQGGSVNIAMFLIGRFVSGIGVGLMVTLVPIYQSEVSPAESRGRMVGHHGFLIVTGYAFAAWTGFGCFYATSPAFQWRFELSAQVIAPALLLIGSTWLPESPRWLVEKDRDADALDVLRSLHSSRGEADAGIQARTEIGEIRTQLAIDKEMSRAGGRWTLITNASYRKRLFCGCFVQFIGQSTGVLVINNFQVSLYNSLGLYDAMPLLLYAVYLSWAAGMNYVSTFIIDRLGRIRLMIIGLIGCIVAVSCEAAMVSQISGTSNKVGSGFGVFFLFLFVTFYGGGLDATTYVYSAEVFPTHIRGPGMGISVFTQFCATLVYTEVAPIAFAAIGWKYYLVFIIVPALGAVLIWFTFPETKGMSLEDISKAFDDNNSARGKSEEDLEHFEKRSASHNESV</sequence>
<dbReference type="Proteomes" id="UP000054383">
    <property type="component" value="Unassembled WGS sequence"/>
</dbReference>
<evidence type="ECO:0000256" key="9">
    <source>
        <dbReference type="SAM" id="Phobius"/>
    </source>
</evidence>
<dbReference type="InterPro" id="IPR005829">
    <property type="entry name" value="Sugar_transporter_CS"/>
</dbReference>
<feature type="transmembrane region" description="Helical" evidence="9">
    <location>
        <begin position="401"/>
        <end position="425"/>
    </location>
</feature>
<evidence type="ECO:0000256" key="3">
    <source>
        <dbReference type="ARBA" id="ARBA00022448"/>
    </source>
</evidence>
<keyword evidence="12" id="KW-1185">Reference proteome</keyword>
<dbReference type="SUPFAM" id="SSF103473">
    <property type="entry name" value="MFS general substrate transporter"/>
    <property type="match status" value="1"/>
</dbReference>
<keyword evidence="4 9" id="KW-0812">Transmembrane</keyword>
<dbReference type="GO" id="GO:0005351">
    <property type="term" value="F:carbohydrate:proton symporter activity"/>
    <property type="evidence" value="ECO:0007669"/>
    <property type="project" value="TreeGrafter"/>
</dbReference>
<dbReference type="PANTHER" id="PTHR48022:SF11">
    <property type="entry name" value="MONOSACCHARIDE TRANSPORTER (HXT8), PUTATIVE (AFU_ORTHOLOGUE AFUA_2G08120)-RELATED"/>
    <property type="match status" value="1"/>
</dbReference>
<gene>
    <name evidence="11" type="ORF">PISL3812_06121</name>
</gene>
<evidence type="ECO:0000256" key="5">
    <source>
        <dbReference type="ARBA" id="ARBA00022989"/>
    </source>
</evidence>
<dbReference type="NCBIfam" id="TIGR00879">
    <property type="entry name" value="SP"/>
    <property type="match status" value="1"/>
</dbReference>
<dbReference type="EMBL" id="CVMT01000005">
    <property type="protein sequence ID" value="CRG89086.1"/>
    <property type="molecule type" value="Genomic_DNA"/>
</dbReference>
<feature type="transmembrane region" description="Helical" evidence="9">
    <location>
        <begin position="104"/>
        <end position="125"/>
    </location>
</feature>
<feature type="transmembrane region" description="Helical" evidence="9">
    <location>
        <begin position="7"/>
        <end position="32"/>
    </location>
</feature>
<comment type="similarity">
    <text evidence="2 7">Belongs to the major facilitator superfamily. Sugar transporter (TC 2.A.1.1) family.</text>
</comment>
<feature type="compositionally biased region" description="Basic and acidic residues" evidence="8">
    <location>
        <begin position="473"/>
        <end position="493"/>
    </location>
</feature>
<dbReference type="Gene3D" id="1.20.1250.20">
    <property type="entry name" value="MFS general substrate transporter like domains"/>
    <property type="match status" value="1"/>
</dbReference>
<evidence type="ECO:0000256" key="1">
    <source>
        <dbReference type="ARBA" id="ARBA00004141"/>
    </source>
</evidence>
<dbReference type="InterPro" id="IPR036259">
    <property type="entry name" value="MFS_trans_sf"/>
</dbReference>
<feature type="transmembrane region" description="Helical" evidence="9">
    <location>
        <begin position="304"/>
        <end position="325"/>
    </location>
</feature>
<organism evidence="11 12">
    <name type="scientific">Talaromyces islandicus</name>
    <name type="common">Penicillium islandicum</name>
    <dbReference type="NCBI Taxonomy" id="28573"/>
    <lineage>
        <taxon>Eukaryota</taxon>
        <taxon>Fungi</taxon>
        <taxon>Dikarya</taxon>
        <taxon>Ascomycota</taxon>
        <taxon>Pezizomycotina</taxon>
        <taxon>Eurotiomycetes</taxon>
        <taxon>Eurotiomycetidae</taxon>
        <taxon>Eurotiales</taxon>
        <taxon>Trichocomaceae</taxon>
        <taxon>Talaromyces</taxon>
        <taxon>Talaromyces sect. Islandici</taxon>
    </lineage>
</organism>
<evidence type="ECO:0000256" key="7">
    <source>
        <dbReference type="RuleBase" id="RU003346"/>
    </source>
</evidence>